<dbReference type="Proteomes" id="UP000105007">
    <property type="component" value="Segment"/>
</dbReference>
<evidence type="ECO:0000313" key="1">
    <source>
        <dbReference type="EMBL" id="AKR04320.1"/>
    </source>
</evidence>
<gene>
    <name evidence="1" type="ORF">SGPV196</name>
</gene>
<sequence length="138" mass="16036">MESHLTLHNLVDIINGSDHLDVLRVTRTDVNTIVEYSLHDYDWLLRTQITLFEDIHENLFVVSKNGTNIPVDMVVLRPTNIILITTKQHHRCVLYFDLYEGVMKFCNCISSDPHVSLHMSGLPMKHARLFYSCVRNDL</sequence>
<organism evidence="1 2">
    <name type="scientific">Salmon gill poxvirus</name>
    <dbReference type="NCBI Taxonomy" id="1680908"/>
    <lineage>
        <taxon>Viruses</taxon>
        <taxon>Varidnaviria</taxon>
        <taxon>Bamfordvirae</taxon>
        <taxon>Nucleocytoviricota</taxon>
        <taxon>Pokkesviricetes</taxon>
        <taxon>Chitovirales</taxon>
        <taxon>Poxviridae</taxon>
        <taxon>Chordopoxvirinae</taxon>
        <taxon>Salmonpoxvirus</taxon>
        <taxon>Salmonpoxvirus gillpox</taxon>
        <taxon>Salmon gillpox virus</taxon>
    </lineage>
</organism>
<dbReference type="GeneID" id="25392363"/>
<proteinExistence type="predicted"/>
<reference evidence="1 2" key="1">
    <citation type="journal article" date="2015" name="J. Virol.">
        <title>Salmon gill poxvirus, the deepest representative of the Chordopoxvirinae.</title>
        <authorList>
            <person name="Gjessing M.C."/>
            <person name="Yutin N."/>
            <person name="Tengs T."/>
            <person name="Senkevich T."/>
            <person name="Koonin E.V."/>
            <person name="Ronning H.P."/>
            <person name="Alarson M."/>
            <person name="Ylving S."/>
            <person name="Lie K.-I."/>
            <person name="Saure B."/>
            <person name="Tran L."/>
            <person name="Moss B."/>
            <person name="Dale O.B."/>
        </authorList>
    </citation>
    <scope>NUCLEOTIDE SEQUENCE [LARGE SCALE GENOMIC DNA]</scope>
    <source>
        <strain evidence="1">2012-04-F277-L3G</strain>
    </source>
</reference>
<keyword evidence="2" id="KW-1185">Reference proteome</keyword>
<name>A0A0H4Y1E8_9POXV</name>
<dbReference type="RefSeq" id="YP_009162568.1">
    <property type="nucleotide sequence ID" value="NC_027707.1"/>
</dbReference>
<dbReference type="KEGG" id="vg:25392363"/>
<evidence type="ECO:0000313" key="2">
    <source>
        <dbReference type="Proteomes" id="UP000105007"/>
    </source>
</evidence>
<protein>
    <submittedName>
        <fullName evidence="1">Uncharacterized protein</fullName>
    </submittedName>
</protein>
<dbReference type="EMBL" id="KT159937">
    <property type="protein sequence ID" value="AKR04320.1"/>
    <property type="molecule type" value="Genomic_DNA"/>
</dbReference>
<accession>A0A0H4Y1E8</accession>